<feature type="transmembrane region" description="Helical" evidence="1">
    <location>
        <begin position="44"/>
        <end position="66"/>
    </location>
</feature>
<feature type="transmembrane region" description="Helical" evidence="1">
    <location>
        <begin position="87"/>
        <end position="109"/>
    </location>
</feature>
<organism evidence="2 3">
    <name type="scientific">Ligilactobacillus salivarius</name>
    <dbReference type="NCBI Taxonomy" id="1624"/>
    <lineage>
        <taxon>Bacteria</taxon>
        <taxon>Bacillati</taxon>
        <taxon>Bacillota</taxon>
        <taxon>Bacilli</taxon>
        <taxon>Lactobacillales</taxon>
        <taxon>Lactobacillaceae</taxon>
        <taxon>Ligilactobacillus</taxon>
    </lineage>
</organism>
<comment type="caution">
    <text evidence="2">The sequence shown here is derived from an EMBL/GenBank/DDBJ whole genome shotgun (WGS) entry which is preliminary data.</text>
</comment>
<keyword evidence="1" id="KW-0812">Transmembrane</keyword>
<feature type="transmembrane region" description="Helical" evidence="1">
    <location>
        <begin position="5"/>
        <end position="24"/>
    </location>
</feature>
<dbReference type="EMBL" id="DYVK01000053">
    <property type="protein sequence ID" value="HJG15588.1"/>
    <property type="molecule type" value="Genomic_DNA"/>
</dbReference>
<gene>
    <name evidence="2" type="ORF">K8V06_05540</name>
</gene>
<keyword evidence="1" id="KW-0472">Membrane</keyword>
<accession>A0A921IF11</accession>
<feature type="transmembrane region" description="Helical" evidence="1">
    <location>
        <begin position="115"/>
        <end position="146"/>
    </location>
</feature>
<evidence type="ECO:0000313" key="2">
    <source>
        <dbReference type="EMBL" id="HJG15588.1"/>
    </source>
</evidence>
<reference evidence="2" key="1">
    <citation type="journal article" date="2021" name="PeerJ">
        <title>Extensive microbial diversity within the chicken gut microbiome revealed by metagenomics and culture.</title>
        <authorList>
            <person name="Gilroy R."/>
            <person name="Ravi A."/>
            <person name="Getino M."/>
            <person name="Pursley I."/>
            <person name="Horton D.L."/>
            <person name="Alikhan N.F."/>
            <person name="Baker D."/>
            <person name="Gharbi K."/>
            <person name="Hall N."/>
            <person name="Watson M."/>
            <person name="Adriaenssens E.M."/>
            <person name="Foster-Nyarko E."/>
            <person name="Jarju S."/>
            <person name="Secka A."/>
            <person name="Antonio M."/>
            <person name="Oren A."/>
            <person name="Chaudhuri R.R."/>
            <person name="La Ragione R."/>
            <person name="Hildebrand F."/>
            <person name="Pallen M.J."/>
        </authorList>
    </citation>
    <scope>NUCLEOTIDE SEQUENCE</scope>
    <source>
        <strain evidence="2">CHK189-29639</strain>
    </source>
</reference>
<evidence type="ECO:0000256" key="1">
    <source>
        <dbReference type="SAM" id="Phobius"/>
    </source>
</evidence>
<reference evidence="2" key="2">
    <citation type="submission" date="2021-09" db="EMBL/GenBank/DDBJ databases">
        <authorList>
            <person name="Gilroy R."/>
        </authorList>
    </citation>
    <scope>NUCLEOTIDE SEQUENCE</scope>
    <source>
        <strain evidence="2">CHK189-29639</strain>
    </source>
</reference>
<keyword evidence="1" id="KW-1133">Transmembrane helix</keyword>
<dbReference type="Proteomes" id="UP000759256">
    <property type="component" value="Unassembled WGS sequence"/>
</dbReference>
<name>A0A921IF11_9LACO</name>
<proteinExistence type="predicted"/>
<evidence type="ECO:0000313" key="3">
    <source>
        <dbReference type="Proteomes" id="UP000759256"/>
    </source>
</evidence>
<dbReference type="AlphaFoldDB" id="A0A921IF11"/>
<sequence>MKRILFKFLPLLTGLVIVGVAIFFKSKLKLDYQNIKGFRSVLESIVNFLSIVIGFYSAFYGMIISMQKTKFMRTLAESEYKNELPKLLIWSLVSAFLCLIITISMQILVNYKFTFIYYIYFFWCFIVGVFITYAFQTSLLSIVMIFESDPVKKNKISV</sequence>
<protein>
    <submittedName>
        <fullName evidence="2">Uncharacterized protein</fullName>
    </submittedName>
</protein>